<feature type="modified residue" description="S-(dipyrrolylmethanemethyl)cysteine" evidence="8">
    <location>
        <position position="240"/>
    </location>
</feature>
<feature type="domain" description="Porphobilinogen deaminase C-terminal" evidence="10">
    <location>
        <begin position="225"/>
        <end position="293"/>
    </location>
</feature>
<evidence type="ECO:0000256" key="1">
    <source>
        <dbReference type="ARBA" id="ARBA00002869"/>
    </source>
</evidence>
<evidence type="ECO:0000256" key="7">
    <source>
        <dbReference type="ARBA" id="ARBA00048169"/>
    </source>
</evidence>
<dbReference type="NCBIfam" id="TIGR00212">
    <property type="entry name" value="hemC"/>
    <property type="match status" value="1"/>
</dbReference>
<dbReference type="GO" id="GO:0004418">
    <property type="term" value="F:hydroxymethylbilane synthase activity"/>
    <property type="evidence" value="ECO:0007669"/>
    <property type="project" value="UniProtKB-EC"/>
</dbReference>
<dbReference type="Pfam" id="PF01379">
    <property type="entry name" value="Porphobil_deam"/>
    <property type="match status" value="1"/>
</dbReference>
<evidence type="ECO:0000256" key="5">
    <source>
        <dbReference type="ARBA" id="ARBA00022679"/>
    </source>
</evidence>
<dbReference type="InterPro" id="IPR000860">
    <property type="entry name" value="HemC"/>
</dbReference>
<dbReference type="Gene3D" id="3.30.160.40">
    <property type="entry name" value="Porphobilinogen deaminase, C-terminal domain"/>
    <property type="match status" value="1"/>
</dbReference>
<dbReference type="HAMAP" id="MF_00260">
    <property type="entry name" value="Porphobil_deam"/>
    <property type="match status" value="1"/>
</dbReference>
<comment type="catalytic activity">
    <reaction evidence="7 8">
        <text>4 porphobilinogen + H2O = hydroxymethylbilane + 4 NH4(+)</text>
        <dbReference type="Rhea" id="RHEA:13185"/>
        <dbReference type="ChEBI" id="CHEBI:15377"/>
        <dbReference type="ChEBI" id="CHEBI:28938"/>
        <dbReference type="ChEBI" id="CHEBI:57845"/>
        <dbReference type="ChEBI" id="CHEBI:58126"/>
        <dbReference type="EC" id="2.5.1.61"/>
    </reaction>
</comment>
<comment type="pathway">
    <text evidence="2">Porphyrin-containing compound metabolism; protoporphyrin-IX biosynthesis; coproporphyrinogen-III from 5-aminolevulinate: step 2/4.</text>
</comment>
<dbReference type="PANTHER" id="PTHR11557">
    <property type="entry name" value="PORPHOBILINOGEN DEAMINASE"/>
    <property type="match status" value="1"/>
</dbReference>
<dbReference type="InterPro" id="IPR036803">
    <property type="entry name" value="Porphobilinogen_deaminase_C_sf"/>
</dbReference>
<evidence type="ECO:0000256" key="4">
    <source>
        <dbReference type="ARBA" id="ARBA00011245"/>
    </source>
</evidence>
<evidence type="ECO:0000313" key="11">
    <source>
        <dbReference type="EMBL" id="MBT1704807.1"/>
    </source>
</evidence>
<evidence type="ECO:0000259" key="9">
    <source>
        <dbReference type="Pfam" id="PF01379"/>
    </source>
</evidence>
<keyword evidence="12" id="KW-1185">Reference proteome</keyword>
<reference evidence="11 12" key="1">
    <citation type="submission" date="2021-05" db="EMBL/GenBank/DDBJ databases">
        <title>A Polyphasic approach of four new species of the genus Ohtaekwangia: Ohtaekwangia histidinii sp. nov., Ohtaekwangia cretensis sp. nov., Ohtaekwangia indiensis sp. nov., Ohtaekwangia reichenbachii sp. nov. from diverse environment.</title>
        <authorList>
            <person name="Octaviana S."/>
        </authorList>
    </citation>
    <scope>NUCLEOTIDE SEQUENCE [LARGE SCALE GENOMIC DNA]</scope>
    <source>
        <strain evidence="11 12">PWU20</strain>
    </source>
</reference>
<protein>
    <recommendedName>
        <fullName evidence="8">Porphobilinogen deaminase</fullName>
        <shortName evidence="8">PBG</shortName>
        <ecNumber evidence="8">2.5.1.61</ecNumber>
    </recommendedName>
    <alternativeName>
        <fullName evidence="8">Hydroxymethylbilane synthase</fullName>
        <shortName evidence="8">HMBS</shortName>
    </alternativeName>
    <alternativeName>
        <fullName evidence="8">Pre-uroporphyrinogen synthase</fullName>
    </alternativeName>
</protein>
<evidence type="ECO:0000313" key="12">
    <source>
        <dbReference type="Proteomes" id="UP000772618"/>
    </source>
</evidence>
<dbReference type="EMBL" id="JAHESD010000039">
    <property type="protein sequence ID" value="MBT1704807.1"/>
    <property type="molecule type" value="Genomic_DNA"/>
</dbReference>
<dbReference type="SUPFAM" id="SSF54782">
    <property type="entry name" value="Porphobilinogen deaminase (hydroxymethylbilane synthase), C-terminal domain"/>
    <property type="match status" value="1"/>
</dbReference>
<evidence type="ECO:0000259" key="10">
    <source>
        <dbReference type="Pfam" id="PF03900"/>
    </source>
</evidence>
<dbReference type="RefSeq" id="WP_254154769.1">
    <property type="nucleotide sequence ID" value="NZ_JAHESD010000039.1"/>
</dbReference>
<gene>
    <name evidence="8 11" type="primary">hemC</name>
    <name evidence="11" type="ORF">KK060_16040</name>
</gene>
<evidence type="ECO:0000256" key="6">
    <source>
        <dbReference type="ARBA" id="ARBA00023244"/>
    </source>
</evidence>
<feature type="domain" description="Porphobilinogen deaminase N-terminal" evidence="9">
    <location>
        <begin position="5"/>
        <end position="204"/>
    </location>
</feature>
<comment type="subunit">
    <text evidence="4 8">Monomer.</text>
</comment>
<dbReference type="PRINTS" id="PR00151">
    <property type="entry name" value="PORPHBDMNASE"/>
</dbReference>
<proteinExistence type="inferred from homology"/>
<dbReference type="InterPro" id="IPR022417">
    <property type="entry name" value="Porphobilin_deaminase_N"/>
</dbReference>
<accession>A0ABS5VTS1</accession>
<dbReference type="PIRSF" id="PIRSF001438">
    <property type="entry name" value="4pyrrol_synth_OHMeBilane_synth"/>
    <property type="match status" value="1"/>
</dbReference>
<evidence type="ECO:0000256" key="3">
    <source>
        <dbReference type="ARBA" id="ARBA00005638"/>
    </source>
</evidence>
<dbReference type="InterPro" id="IPR022418">
    <property type="entry name" value="Porphobilinogen_deaminase_C"/>
</dbReference>
<evidence type="ECO:0000256" key="2">
    <source>
        <dbReference type="ARBA" id="ARBA00004735"/>
    </source>
</evidence>
<dbReference type="SUPFAM" id="SSF53850">
    <property type="entry name" value="Periplasmic binding protein-like II"/>
    <property type="match status" value="1"/>
</dbReference>
<comment type="similarity">
    <text evidence="3 8">Belongs to the HMBS family.</text>
</comment>
<keyword evidence="6 8" id="KW-0627">Porphyrin biosynthesis</keyword>
<comment type="cofactor">
    <cofactor evidence="8">
        <name>dipyrromethane</name>
        <dbReference type="ChEBI" id="CHEBI:60342"/>
    </cofactor>
    <text evidence="8">Binds 1 dipyrromethane group covalently.</text>
</comment>
<name>A0ABS5VTS1_9BACT</name>
<sequence>MNKIIRIGTRGSKLALWQAHHVAELIKPSGYQTEIVPIETRGDKILNVSIAKIGSKGVFTEEIEEKLLDGSIDIAVHSAKDLSSTLADELELIAFTEREVVNDVVLSFDKSFSLKNTKAVIGTSSTRRVAFVKHFYPEANTVSVRGNLQTRISKLQAKEADALILAYAGIHRMGYDDLIVQKIETSYFVPPVGQGTIAIECHKKLSFDKKEVIERWVNHPDTEDCIRAERAFLKTLEGGCSIPSFGYAWKEGNMVTLKAGIISLDGKQIVKVKKSATVEDAKELGKNVADEVLSDGGAEILSAIRNTIKT</sequence>
<dbReference type="Gene3D" id="3.40.190.10">
    <property type="entry name" value="Periplasmic binding protein-like II"/>
    <property type="match status" value="2"/>
</dbReference>
<keyword evidence="5 8" id="KW-0808">Transferase</keyword>
<dbReference type="Proteomes" id="UP000772618">
    <property type="component" value="Unassembled WGS sequence"/>
</dbReference>
<evidence type="ECO:0000256" key="8">
    <source>
        <dbReference type="HAMAP-Rule" id="MF_00260"/>
    </source>
</evidence>
<organism evidence="11 12">
    <name type="scientific">Chryseosolibacter indicus</name>
    <dbReference type="NCBI Taxonomy" id="2782351"/>
    <lineage>
        <taxon>Bacteria</taxon>
        <taxon>Pseudomonadati</taxon>
        <taxon>Bacteroidota</taxon>
        <taxon>Cytophagia</taxon>
        <taxon>Cytophagales</taxon>
        <taxon>Chryseotaleaceae</taxon>
        <taxon>Chryseosolibacter</taxon>
    </lineage>
</organism>
<comment type="function">
    <text evidence="1 8">Tetrapolymerization of the monopyrrole PBG into the hydroxymethylbilane pre-uroporphyrinogen in several discrete steps.</text>
</comment>
<dbReference type="EC" id="2.5.1.61" evidence="8"/>
<dbReference type="Pfam" id="PF03900">
    <property type="entry name" value="Porphobil_deamC"/>
    <property type="match status" value="1"/>
</dbReference>
<dbReference type="PANTHER" id="PTHR11557:SF0">
    <property type="entry name" value="PORPHOBILINOGEN DEAMINASE"/>
    <property type="match status" value="1"/>
</dbReference>
<comment type="caution">
    <text evidence="11">The sequence shown here is derived from an EMBL/GenBank/DDBJ whole genome shotgun (WGS) entry which is preliminary data.</text>
</comment>
<comment type="miscellaneous">
    <text evidence="8">The porphobilinogen subunits are added to the dipyrromethane group.</text>
</comment>